<protein>
    <submittedName>
        <fullName evidence="1">Uncharacterized protein</fullName>
    </submittedName>
</protein>
<proteinExistence type="predicted"/>
<dbReference type="Proteomes" id="UP000661607">
    <property type="component" value="Unassembled WGS sequence"/>
</dbReference>
<evidence type="ECO:0000313" key="1">
    <source>
        <dbReference type="EMBL" id="MBE1559829.1"/>
    </source>
</evidence>
<organism evidence="1 2">
    <name type="scientific">Nonomuraea africana</name>
    <dbReference type="NCBI Taxonomy" id="46171"/>
    <lineage>
        <taxon>Bacteria</taxon>
        <taxon>Bacillati</taxon>
        <taxon>Actinomycetota</taxon>
        <taxon>Actinomycetes</taxon>
        <taxon>Streptosporangiales</taxon>
        <taxon>Streptosporangiaceae</taxon>
        <taxon>Nonomuraea</taxon>
    </lineage>
</organism>
<evidence type="ECO:0000313" key="2">
    <source>
        <dbReference type="Proteomes" id="UP000661607"/>
    </source>
</evidence>
<name>A0ABR9KCU4_9ACTN</name>
<keyword evidence="2" id="KW-1185">Reference proteome</keyword>
<dbReference type="EMBL" id="JADBEF010000001">
    <property type="protein sequence ID" value="MBE1559829.1"/>
    <property type="molecule type" value="Genomic_DNA"/>
</dbReference>
<accession>A0ABR9KCU4</accession>
<gene>
    <name evidence="1" type="ORF">H4W81_002608</name>
</gene>
<sequence length="222" mass="22645">MNSTSVVSIWTKSCWGCLRRHGGDGALQHLQQGLLDALARDVAGDRRVLAPAGHLVDLVDVDDAAFGLPDVVAGRPQQLDQDVLDVLADVAGLGEGGGVGDGEGDVEQAGEGLGEVGLAAAGRADQQDVGRAELDGLGGAPARGGRVEAFVVVVDGHRQGHLGGVLPDDVLIEEVVDLARPGQREVLPGVGGLVFGDEFGAHRDAFVADGADQVREKGTVGC</sequence>
<reference evidence="1 2" key="1">
    <citation type="submission" date="2020-10" db="EMBL/GenBank/DDBJ databases">
        <title>Sequencing the genomes of 1000 actinobacteria strains.</title>
        <authorList>
            <person name="Klenk H.-P."/>
        </authorList>
    </citation>
    <scope>NUCLEOTIDE SEQUENCE [LARGE SCALE GENOMIC DNA]</scope>
    <source>
        <strain evidence="1 2">DSM 43748</strain>
    </source>
</reference>
<comment type="caution">
    <text evidence="1">The sequence shown here is derived from an EMBL/GenBank/DDBJ whole genome shotgun (WGS) entry which is preliminary data.</text>
</comment>